<name>A0A2W2HA40_9ACTN</name>
<evidence type="ECO:0000313" key="1">
    <source>
        <dbReference type="EMBL" id="PZG46990.1"/>
    </source>
</evidence>
<dbReference type="InterPro" id="IPR038735">
    <property type="entry name" value="MSMEG_1276-like_NTP-PPase_dom"/>
</dbReference>
<protein>
    <submittedName>
        <fullName evidence="1">Phosphoribosyl-ATP pyrophosphohydrolase</fullName>
    </submittedName>
</protein>
<organism evidence="1 2">
    <name type="scientific">Spongiactinospora gelatinilytica</name>
    <dbReference type="NCBI Taxonomy" id="2666298"/>
    <lineage>
        <taxon>Bacteria</taxon>
        <taxon>Bacillati</taxon>
        <taxon>Actinomycetota</taxon>
        <taxon>Actinomycetes</taxon>
        <taxon>Streptosporangiales</taxon>
        <taxon>Streptosporangiaceae</taxon>
        <taxon>Spongiactinospora</taxon>
    </lineage>
</organism>
<dbReference type="SUPFAM" id="SSF101386">
    <property type="entry name" value="all-alpha NTP pyrophosphatases"/>
    <property type="match status" value="1"/>
</dbReference>
<comment type="caution">
    <text evidence="1">The sequence shown here is derived from an EMBL/GenBank/DDBJ whole genome shotgun (WGS) entry which is preliminary data.</text>
</comment>
<keyword evidence="1" id="KW-0378">Hydrolase</keyword>
<dbReference type="AlphaFoldDB" id="A0A2W2HA40"/>
<gene>
    <name evidence="1" type="ORF">C1I98_13845</name>
</gene>
<evidence type="ECO:0000313" key="2">
    <source>
        <dbReference type="Proteomes" id="UP000248544"/>
    </source>
</evidence>
<sequence length="99" mass="10940">MGKLVRDKIPDIIRRSGRTPVVSVLDETDYRAALIAKLFEESTELSEAGHDEVAAEIGDVLEVLRALAAAHGYGWDDIERIADAKRDERGAFADRLYLG</sequence>
<dbReference type="EMBL" id="POUA01000090">
    <property type="protein sequence ID" value="PZG46990.1"/>
    <property type="molecule type" value="Genomic_DNA"/>
</dbReference>
<dbReference type="GO" id="GO:0016787">
    <property type="term" value="F:hydrolase activity"/>
    <property type="evidence" value="ECO:0007669"/>
    <property type="project" value="UniProtKB-KW"/>
</dbReference>
<dbReference type="CDD" id="cd11532">
    <property type="entry name" value="NTP-PPase_COG4997"/>
    <property type="match status" value="1"/>
</dbReference>
<reference evidence="1 2" key="1">
    <citation type="submission" date="2018-01" db="EMBL/GenBank/DDBJ databases">
        <title>Draft genome sequence of Sphaerisporangium sp. 7K107.</title>
        <authorList>
            <person name="Sahin N."/>
            <person name="Saygin H."/>
            <person name="Ay H."/>
        </authorList>
    </citation>
    <scope>NUCLEOTIDE SEQUENCE [LARGE SCALE GENOMIC DNA]</scope>
    <source>
        <strain evidence="1 2">7K107</strain>
    </source>
</reference>
<proteinExistence type="predicted"/>
<dbReference type="RefSeq" id="WP_111167580.1">
    <property type="nucleotide sequence ID" value="NZ_POUA01000090.1"/>
</dbReference>
<dbReference type="Proteomes" id="UP000248544">
    <property type="component" value="Unassembled WGS sequence"/>
</dbReference>
<accession>A0A2W2HA40</accession>
<keyword evidence="2" id="KW-1185">Reference proteome</keyword>